<keyword evidence="1" id="KW-0521">NADP</keyword>
<keyword evidence="5" id="KW-1185">Reference proteome</keyword>
<accession>A0A3N2GTE8</accession>
<gene>
    <name evidence="4" type="ORF">EDD35_2168</name>
</gene>
<dbReference type="SUPFAM" id="SSF50129">
    <property type="entry name" value="GroES-like"/>
    <property type="match status" value="1"/>
</dbReference>
<feature type="domain" description="Enoyl reductase (ER)" evidence="3">
    <location>
        <begin position="11"/>
        <end position="323"/>
    </location>
</feature>
<dbReference type="Proteomes" id="UP000274843">
    <property type="component" value="Unassembled WGS sequence"/>
</dbReference>
<dbReference type="SMART" id="SM00829">
    <property type="entry name" value="PKS_ER"/>
    <property type="match status" value="1"/>
</dbReference>
<dbReference type="InterPro" id="IPR013149">
    <property type="entry name" value="ADH-like_C"/>
</dbReference>
<dbReference type="InterPro" id="IPR011032">
    <property type="entry name" value="GroES-like_sf"/>
</dbReference>
<dbReference type="Pfam" id="PF00107">
    <property type="entry name" value="ADH_zinc_N"/>
    <property type="match status" value="1"/>
</dbReference>
<dbReference type="SUPFAM" id="SSF51735">
    <property type="entry name" value="NAD(P)-binding Rossmann-fold domains"/>
    <property type="match status" value="1"/>
</dbReference>
<proteinExistence type="predicted"/>
<dbReference type="EMBL" id="RKHY01000001">
    <property type="protein sequence ID" value="ROS39853.1"/>
    <property type="molecule type" value="Genomic_DNA"/>
</dbReference>
<dbReference type="GO" id="GO:0016651">
    <property type="term" value="F:oxidoreductase activity, acting on NAD(P)H"/>
    <property type="evidence" value="ECO:0007669"/>
    <property type="project" value="TreeGrafter"/>
</dbReference>
<dbReference type="PANTHER" id="PTHR48106">
    <property type="entry name" value="QUINONE OXIDOREDUCTASE PIG3-RELATED"/>
    <property type="match status" value="1"/>
</dbReference>
<dbReference type="Gene3D" id="3.90.180.10">
    <property type="entry name" value="Medium-chain alcohol dehydrogenases, catalytic domain"/>
    <property type="match status" value="1"/>
</dbReference>
<dbReference type="Pfam" id="PF08240">
    <property type="entry name" value="ADH_N"/>
    <property type="match status" value="1"/>
</dbReference>
<organism evidence="4 5">
    <name type="scientific">Amycolatopsis thermoflava</name>
    <dbReference type="NCBI Taxonomy" id="84480"/>
    <lineage>
        <taxon>Bacteria</taxon>
        <taxon>Bacillati</taxon>
        <taxon>Actinomycetota</taxon>
        <taxon>Actinomycetes</taxon>
        <taxon>Pseudonocardiales</taxon>
        <taxon>Pseudonocardiaceae</taxon>
        <taxon>Amycolatopsis</taxon>
        <taxon>Amycolatopsis methanolica group</taxon>
    </lineage>
</organism>
<sequence length="327" mass="34632">MARAVLFDRLGGPEVLRVEDRPVPEPGPGEVRIRVDAIGLNRAEALFRAGAYYEQPILPGSRIGYEAAGVVETGVDGFPEGTEISTLASFSMRDYGVYGDRVVVPVSSLVRRTVDEVTGASVWLTHQTAYGALVERGGLRPGDTVLITAASSGVGIAAIQIANHLGAVPIAVTRTAAKRDLLVAAGAAHVVTLDSQDLVKEVRALTGGDGATMTFDPVGGPGVADLVEATAVGGLLVLYGWLGGEATPLPMNWDRQVTLFGYGNGSYVARNPERRRRAEHFINAGLRIGTLRPAVDRVFDDLSDIVEAHAHLESNTQVGKVVVRVRH</sequence>
<comment type="caution">
    <text evidence="4">The sequence shown here is derived from an EMBL/GenBank/DDBJ whole genome shotgun (WGS) entry which is preliminary data.</text>
</comment>
<dbReference type="AlphaFoldDB" id="A0A3N2GTE8"/>
<evidence type="ECO:0000313" key="4">
    <source>
        <dbReference type="EMBL" id="ROS39853.1"/>
    </source>
</evidence>
<dbReference type="CDD" id="cd08268">
    <property type="entry name" value="MDR2"/>
    <property type="match status" value="1"/>
</dbReference>
<keyword evidence="2" id="KW-0560">Oxidoreductase</keyword>
<dbReference type="InterPro" id="IPR013154">
    <property type="entry name" value="ADH-like_N"/>
</dbReference>
<evidence type="ECO:0000259" key="3">
    <source>
        <dbReference type="SMART" id="SM00829"/>
    </source>
</evidence>
<dbReference type="RefSeq" id="WP_027932121.1">
    <property type="nucleotide sequence ID" value="NZ_RKHY01000001.1"/>
</dbReference>
<dbReference type="GeneID" id="301843582"/>
<name>A0A3N2GTE8_9PSEU</name>
<dbReference type="GO" id="GO:0070402">
    <property type="term" value="F:NADPH binding"/>
    <property type="evidence" value="ECO:0007669"/>
    <property type="project" value="TreeGrafter"/>
</dbReference>
<reference evidence="4 5" key="1">
    <citation type="submission" date="2018-11" db="EMBL/GenBank/DDBJ databases">
        <title>Sequencing the genomes of 1000 actinobacteria strains.</title>
        <authorList>
            <person name="Klenk H.-P."/>
        </authorList>
    </citation>
    <scope>NUCLEOTIDE SEQUENCE [LARGE SCALE GENOMIC DNA]</scope>
    <source>
        <strain evidence="4 5">DSM 44348</strain>
    </source>
</reference>
<evidence type="ECO:0000313" key="5">
    <source>
        <dbReference type="Proteomes" id="UP000274843"/>
    </source>
</evidence>
<dbReference type="InterPro" id="IPR020843">
    <property type="entry name" value="ER"/>
</dbReference>
<evidence type="ECO:0000256" key="2">
    <source>
        <dbReference type="ARBA" id="ARBA00023002"/>
    </source>
</evidence>
<evidence type="ECO:0000256" key="1">
    <source>
        <dbReference type="ARBA" id="ARBA00022857"/>
    </source>
</evidence>
<dbReference type="InterPro" id="IPR036291">
    <property type="entry name" value="NAD(P)-bd_dom_sf"/>
</dbReference>
<protein>
    <submittedName>
        <fullName evidence="4">NADPH:quinone reductase-like Zn-dependent oxidoreductase</fullName>
    </submittedName>
</protein>
<dbReference type="Gene3D" id="3.40.50.720">
    <property type="entry name" value="NAD(P)-binding Rossmann-like Domain"/>
    <property type="match status" value="1"/>
</dbReference>
<dbReference type="PANTHER" id="PTHR48106:SF18">
    <property type="entry name" value="QUINONE OXIDOREDUCTASE PIG3"/>
    <property type="match status" value="1"/>
</dbReference>